<evidence type="ECO:0000259" key="3">
    <source>
        <dbReference type="PROSITE" id="PS51146"/>
    </source>
</evidence>
<dbReference type="Pfam" id="PF06745">
    <property type="entry name" value="ATPase"/>
    <property type="match status" value="1"/>
</dbReference>
<dbReference type="GO" id="GO:0005524">
    <property type="term" value="F:ATP binding"/>
    <property type="evidence" value="ECO:0007669"/>
    <property type="project" value="UniProtKB-KW"/>
</dbReference>
<keyword evidence="2" id="KW-0067">ATP-binding</keyword>
<dbReference type="InterPro" id="IPR014774">
    <property type="entry name" value="KaiC-like_dom"/>
</dbReference>
<evidence type="ECO:0000256" key="2">
    <source>
        <dbReference type="ARBA" id="ARBA00022840"/>
    </source>
</evidence>
<dbReference type="CDD" id="cd01124">
    <property type="entry name" value="KaiC-like"/>
    <property type="match status" value="1"/>
</dbReference>
<reference evidence="4" key="1">
    <citation type="journal article" date="2022" name="Nat. Microbiol.">
        <title>Unique mobile elements and scalable gene flow at the prokaryote-eukaryote boundary revealed by circularized Asgard archaea genomes.</title>
        <authorList>
            <person name="Wu F."/>
            <person name="Speth D.R."/>
            <person name="Philosof A."/>
            <person name="Cremiere A."/>
            <person name="Narayanan A."/>
            <person name="Barco R.A."/>
            <person name="Connon S.A."/>
            <person name="Amend J.P."/>
            <person name="Antoshechkin I.A."/>
            <person name="Orphan V.J."/>
        </authorList>
    </citation>
    <scope>NUCLEOTIDE SEQUENCE</scope>
    <source>
        <strain evidence="4">PR6</strain>
    </source>
</reference>
<dbReference type="PROSITE" id="PS51146">
    <property type="entry name" value="KAIC"/>
    <property type="match status" value="1"/>
</dbReference>
<name>A0A9Y1BQU9_9ARCH</name>
<dbReference type="Proteomes" id="UP001200513">
    <property type="component" value="Chromosome"/>
</dbReference>
<dbReference type="PANTHER" id="PTHR43637">
    <property type="entry name" value="UPF0273 PROTEIN TM_0370"/>
    <property type="match status" value="1"/>
</dbReference>
<sequence>MELVETGIPGLDKILGGGLPKGRTILLAGPAGGGKSTFGHQFLYHGIVSAGETGIFVSFDEHPEHVRQQCLNFGWNLRELEEQDLLVIIDGFSPRAGVSSNEKFQTPVDVDELINQLITTIDAIGAERVVIDSITALALSMASEQQIRREILKLSAVMSSLDCTTILTSEMAGTEVSRFGVEEFMSQGVIVLNYKFVNTLGVRSLNIRKMRGQKHEMMERPFTITKSGIIVHVDEQFYF</sequence>
<dbReference type="SUPFAM" id="SSF52540">
    <property type="entry name" value="P-loop containing nucleoside triphosphate hydrolases"/>
    <property type="match status" value="1"/>
</dbReference>
<dbReference type="EMBL" id="CP084167">
    <property type="protein sequence ID" value="UJG43365.1"/>
    <property type="molecule type" value="Genomic_DNA"/>
</dbReference>
<dbReference type="InterPro" id="IPR027417">
    <property type="entry name" value="P-loop_NTPase"/>
</dbReference>
<gene>
    <name evidence="4" type="ORF">K9W46_13460</name>
</gene>
<keyword evidence="1" id="KW-0547">Nucleotide-binding</keyword>
<accession>A0A9Y1BQU9</accession>
<dbReference type="PANTHER" id="PTHR43637:SF1">
    <property type="entry name" value="UPF0273 PROTEIN TM_0370"/>
    <property type="match status" value="1"/>
</dbReference>
<organism evidence="4">
    <name type="scientific">Candidatus Heimdallarchaeum endolithica</name>
    <dbReference type="NCBI Taxonomy" id="2876572"/>
    <lineage>
        <taxon>Archaea</taxon>
        <taxon>Promethearchaeati</taxon>
        <taxon>Candidatus Heimdallarchaeota</taxon>
        <taxon>Candidatus Heimdallarchaeia (ex Rinke et al. 2021) (nom. nud.)</taxon>
        <taxon>Candidatus Heimdallarchaeales</taxon>
        <taxon>Candidatus Heimdallarchaeaceae</taxon>
        <taxon>Candidatus Heimdallarchaeum</taxon>
    </lineage>
</organism>
<dbReference type="Gene3D" id="3.40.50.300">
    <property type="entry name" value="P-loop containing nucleotide triphosphate hydrolases"/>
    <property type="match status" value="1"/>
</dbReference>
<evidence type="ECO:0000256" key="1">
    <source>
        <dbReference type="ARBA" id="ARBA00022741"/>
    </source>
</evidence>
<feature type="domain" description="KaiC" evidence="3">
    <location>
        <begin position="2"/>
        <end position="239"/>
    </location>
</feature>
<dbReference type="AlphaFoldDB" id="A0A9Y1BQU9"/>
<proteinExistence type="predicted"/>
<protein>
    <submittedName>
        <fullName evidence="4">AAA family ATPase</fullName>
    </submittedName>
</protein>
<dbReference type="InterPro" id="IPR010624">
    <property type="entry name" value="KaiC_dom"/>
</dbReference>
<evidence type="ECO:0000313" key="4">
    <source>
        <dbReference type="EMBL" id="UJG43365.1"/>
    </source>
</evidence>